<dbReference type="Pfam" id="PF00589">
    <property type="entry name" value="Phage_integrase"/>
    <property type="match status" value="1"/>
</dbReference>
<evidence type="ECO:0000256" key="2">
    <source>
        <dbReference type="ARBA" id="ARBA00023125"/>
    </source>
</evidence>
<proteinExistence type="inferred from homology"/>
<dbReference type="PROSITE" id="PS51900">
    <property type="entry name" value="CB"/>
    <property type="match status" value="1"/>
</dbReference>
<dbReference type="InterPro" id="IPR044068">
    <property type="entry name" value="CB"/>
</dbReference>
<accession>A5ZWZ5</accession>
<dbReference type="GO" id="GO:0006310">
    <property type="term" value="P:DNA recombination"/>
    <property type="evidence" value="ECO:0007669"/>
    <property type="project" value="UniProtKB-KW"/>
</dbReference>
<evidence type="ECO:0000259" key="5">
    <source>
        <dbReference type="PROSITE" id="PS51898"/>
    </source>
</evidence>
<protein>
    <submittedName>
        <fullName evidence="7">Site-specific recombinase, phage integrase family</fullName>
    </submittedName>
</protein>
<name>A5ZWZ5_9FIRM</name>
<dbReference type="eggNOG" id="COG0582">
    <property type="taxonomic scope" value="Bacteria"/>
</dbReference>
<reference evidence="7 8" key="1">
    <citation type="submission" date="2007-03" db="EMBL/GenBank/DDBJ databases">
        <authorList>
            <person name="Fulton L."/>
            <person name="Clifton S."/>
            <person name="Fulton B."/>
            <person name="Xu J."/>
            <person name="Minx P."/>
            <person name="Pepin K.H."/>
            <person name="Johnson M."/>
            <person name="Thiruvilangam P."/>
            <person name="Bhonagiri V."/>
            <person name="Nash W.E."/>
            <person name="Mardis E.R."/>
            <person name="Wilson R.K."/>
        </authorList>
    </citation>
    <scope>NUCLEOTIDE SEQUENCE [LARGE SCALE GENOMIC DNA]</scope>
    <source>
        <strain evidence="7 8">ATCC 29174</strain>
    </source>
</reference>
<evidence type="ECO:0000256" key="4">
    <source>
        <dbReference type="PROSITE-ProRule" id="PRU01248"/>
    </source>
</evidence>
<dbReference type="PANTHER" id="PTHR30349">
    <property type="entry name" value="PHAGE INTEGRASE-RELATED"/>
    <property type="match status" value="1"/>
</dbReference>
<keyword evidence="2 4" id="KW-0238">DNA-binding</keyword>
<dbReference type="InterPro" id="IPR011010">
    <property type="entry name" value="DNA_brk_join_enz"/>
</dbReference>
<dbReference type="SUPFAM" id="SSF56349">
    <property type="entry name" value="DNA breaking-rejoining enzymes"/>
    <property type="match status" value="1"/>
</dbReference>
<dbReference type="AlphaFoldDB" id="A5ZWZ5"/>
<evidence type="ECO:0000313" key="8">
    <source>
        <dbReference type="Proteomes" id="UP000006002"/>
    </source>
</evidence>
<dbReference type="CDD" id="cd01189">
    <property type="entry name" value="INT_ICEBs1_C_like"/>
    <property type="match status" value="1"/>
</dbReference>
<feature type="domain" description="Core-binding (CB)" evidence="6">
    <location>
        <begin position="85"/>
        <end position="170"/>
    </location>
</feature>
<sequence length="444" mass="51953">MTQIELEKSLHNDTIDMDTVADLEKMIERKKIEKLHRYKIFYNEKRDAWYTCHPLNYKRRIQRKTKEELLDALAPFLTVEIGNDMTLTDLYPEWLDYKSQLTNSPNTIAVHEKHWNKYFKDTSLFLKPISTITLKDLNLWANALIKKWDLSSKQWQTIKTIPKQIFEYAYMSEYIQHNSFPEIKITVKFRQVIKKSGETQTYNSEEFEKILQDLYSSFQEKGEKRFLAIILNFYLGLRAGELAALQWGDIVENHIHIQREMVCINSRDLEIDAFQAQIRTGELELLPNPKNNKNIYAITNHTKTHKERYVPIISQAANVIQILKKLSPCHKASDYIFYENGKYMTLRSINSMLERACDHIDIDTKRSHIIRKTYASRLAASGYPVDAIRSNLGHSNLATTYGYLYNPLTASESLLIMEKAFSDLSQQVTTTFLFPHNAKTPETL</sequence>
<evidence type="ECO:0000259" key="6">
    <source>
        <dbReference type="PROSITE" id="PS51900"/>
    </source>
</evidence>
<evidence type="ECO:0000256" key="3">
    <source>
        <dbReference type="ARBA" id="ARBA00023172"/>
    </source>
</evidence>
<dbReference type="Gene3D" id="1.10.150.130">
    <property type="match status" value="1"/>
</dbReference>
<keyword evidence="3" id="KW-0233">DNA recombination</keyword>
<comment type="caution">
    <text evidence="7">The sequence shown here is derived from an EMBL/GenBank/DDBJ whole genome shotgun (WGS) entry which is preliminary data.</text>
</comment>
<organism evidence="7 8">
    <name type="scientific">Blautia obeum ATCC 29174</name>
    <dbReference type="NCBI Taxonomy" id="411459"/>
    <lineage>
        <taxon>Bacteria</taxon>
        <taxon>Bacillati</taxon>
        <taxon>Bacillota</taxon>
        <taxon>Clostridia</taxon>
        <taxon>Lachnospirales</taxon>
        <taxon>Lachnospiraceae</taxon>
        <taxon>Blautia</taxon>
    </lineage>
</organism>
<dbReference type="GO" id="GO:0015074">
    <property type="term" value="P:DNA integration"/>
    <property type="evidence" value="ECO:0007669"/>
    <property type="project" value="InterPro"/>
</dbReference>
<dbReference type="InterPro" id="IPR050090">
    <property type="entry name" value="Tyrosine_recombinase_XerCD"/>
</dbReference>
<dbReference type="Proteomes" id="UP000006002">
    <property type="component" value="Unassembled WGS sequence"/>
</dbReference>
<gene>
    <name evidence="7" type="ORF">RUMOBE_03539</name>
</gene>
<evidence type="ECO:0000313" key="7">
    <source>
        <dbReference type="EMBL" id="EDM85876.1"/>
    </source>
</evidence>
<dbReference type="Gene3D" id="1.10.443.10">
    <property type="entry name" value="Intergrase catalytic core"/>
    <property type="match status" value="1"/>
</dbReference>
<dbReference type="InterPro" id="IPR002104">
    <property type="entry name" value="Integrase_catalytic"/>
</dbReference>
<dbReference type="InterPro" id="IPR013762">
    <property type="entry name" value="Integrase-like_cat_sf"/>
</dbReference>
<dbReference type="HOGENOM" id="CLU_050992_0_0_9"/>
<dbReference type="PANTHER" id="PTHR30349:SF64">
    <property type="entry name" value="PROPHAGE INTEGRASE INTD-RELATED"/>
    <property type="match status" value="1"/>
</dbReference>
<dbReference type="PROSITE" id="PS51898">
    <property type="entry name" value="TYR_RECOMBINASE"/>
    <property type="match status" value="1"/>
</dbReference>
<dbReference type="GO" id="GO:0003677">
    <property type="term" value="F:DNA binding"/>
    <property type="evidence" value="ECO:0007669"/>
    <property type="project" value="UniProtKB-UniRule"/>
</dbReference>
<comment type="similarity">
    <text evidence="1">Belongs to the 'phage' integrase family.</text>
</comment>
<dbReference type="InterPro" id="IPR010998">
    <property type="entry name" value="Integrase_recombinase_N"/>
</dbReference>
<feature type="domain" description="Tyr recombinase" evidence="5">
    <location>
        <begin position="197"/>
        <end position="419"/>
    </location>
</feature>
<dbReference type="EMBL" id="AAVO02000022">
    <property type="protein sequence ID" value="EDM85876.1"/>
    <property type="molecule type" value="Genomic_DNA"/>
</dbReference>
<evidence type="ECO:0000256" key="1">
    <source>
        <dbReference type="ARBA" id="ARBA00008857"/>
    </source>
</evidence>
<reference evidence="7 8" key="2">
    <citation type="submission" date="2007-04" db="EMBL/GenBank/DDBJ databases">
        <title>Draft genome sequence of Ruminococcus obeum (ATCC 29174).</title>
        <authorList>
            <person name="Sudarsanam P."/>
            <person name="Ley R."/>
            <person name="Guruge J."/>
            <person name="Turnbaugh P.J."/>
            <person name="Mahowald M."/>
            <person name="Liep D."/>
            <person name="Gordon J."/>
        </authorList>
    </citation>
    <scope>NUCLEOTIDE SEQUENCE [LARGE SCALE GENOMIC DNA]</scope>
    <source>
        <strain evidence="7 8">ATCC 29174</strain>
    </source>
</reference>